<dbReference type="InterPro" id="IPR028082">
    <property type="entry name" value="Peripla_BP_I"/>
</dbReference>
<evidence type="ECO:0000259" key="5">
    <source>
        <dbReference type="PROSITE" id="PS50932"/>
    </source>
</evidence>
<dbReference type="EMBL" id="LSZW01000060">
    <property type="protein sequence ID" value="KXK65626.1"/>
    <property type="molecule type" value="Genomic_DNA"/>
</dbReference>
<dbReference type="Gene3D" id="3.40.50.2300">
    <property type="match status" value="2"/>
</dbReference>
<dbReference type="Pfam" id="PF00356">
    <property type="entry name" value="LacI"/>
    <property type="match status" value="1"/>
</dbReference>
<dbReference type="PANTHER" id="PTHR30146">
    <property type="entry name" value="LACI-RELATED TRANSCRIPTIONAL REPRESSOR"/>
    <property type="match status" value="1"/>
</dbReference>
<reference evidence="6 7" key="1">
    <citation type="submission" date="2016-02" db="EMBL/GenBank/DDBJ databases">
        <authorList>
            <person name="Wen L."/>
            <person name="He K."/>
            <person name="Yang H."/>
        </authorList>
    </citation>
    <scope>NUCLEOTIDE SEQUENCE [LARGE SCALE GENOMIC DNA]</scope>
    <source>
        <strain evidence="6 7">DSM 22607</strain>
    </source>
</reference>
<evidence type="ECO:0000313" key="6">
    <source>
        <dbReference type="EMBL" id="KXK65626.1"/>
    </source>
</evidence>
<feature type="domain" description="HTH lacI-type" evidence="5">
    <location>
        <begin position="40"/>
        <end position="94"/>
    </location>
</feature>
<dbReference type="AlphaFoldDB" id="A0A136Q4Z9"/>
<keyword evidence="1" id="KW-0805">Transcription regulation</keyword>
<dbReference type="SMART" id="SM00354">
    <property type="entry name" value="HTH_LACI"/>
    <property type="match status" value="1"/>
</dbReference>
<dbReference type="SUPFAM" id="SSF47413">
    <property type="entry name" value="lambda repressor-like DNA-binding domains"/>
    <property type="match status" value="1"/>
</dbReference>
<dbReference type="STRING" id="626937.HMPREF3293_01550"/>
<evidence type="ECO:0000256" key="4">
    <source>
        <dbReference type="SAM" id="Phobius"/>
    </source>
</evidence>
<comment type="caution">
    <text evidence="6">The sequence shown here is derived from an EMBL/GenBank/DDBJ whole genome shotgun (WGS) entry which is preliminary data.</text>
</comment>
<feature type="transmembrane region" description="Helical" evidence="4">
    <location>
        <begin position="21"/>
        <end position="42"/>
    </location>
</feature>
<keyword evidence="4" id="KW-0812">Transmembrane</keyword>
<proteinExistence type="predicted"/>
<dbReference type="PROSITE" id="PS50932">
    <property type="entry name" value="HTH_LACI_2"/>
    <property type="match status" value="1"/>
</dbReference>
<keyword evidence="3" id="KW-0804">Transcription</keyword>
<dbReference type="PATRIC" id="fig|626937.4.peg.1532"/>
<dbReference type="Pfam" id="PF13407">
    <property type="entry name" value="Peripla_BP_4"/>
    <property type="match status" value="1"/>
</dbReference>
<name>A0A136Q4Z9_9FIRM</name>
<evidence type="ECO:0000256" key="1">
    <source>
        <dbReference type="ARBA" id="ARBA00023015"/>
    </source>
</evidence>
<keyword evidence="4" id="KW-0472">Membrane</keyword>
<evidence type="ECO:0000313" key="7">
    <source>
        <dbReference type="Proteomes" id="UP000070366"/>
    </source>
</evidence>
<dbReference type="GO" id="GO:0000976">
    <property type="term" value="F:transcription cis-regulatory region binding"/>
    <property type="evidence" value="ECO:0007669"/>
    <property type="project" value="TreeGrafter"/>
</dbReference>
<keyword evidence="2" id="KW-0238">DNA-binding</keyword>
<dbReference type="InterPro" id="IPR010982">
    <property type="entry name" value="Lambda_DNA-bd_dom_sf"/>
</dbReference>
<dbReference type="Proteomes" id="UP000070366">
    <property type="component" value="Unassembled WGS sequence"/>
</dbReference>
<dbReference type="InterPro" id="IPR000843">
    <property type="entry name" value="HTH_LacI"/>
</dbReference>
<dbReference type="SUPFAM" id="SSF53822">
    <property type="entry name" value="Periplasmic binding protein-like I"/>
    <property type="match status" value="1"/>
</dbReference>
<dbReference type="GO" id="GO:0003700">
    <property type="term" value="F:DNA-binding transcription factor activity"/>
    <property type="evidence" value="ECO:0007669"/>
    <property type="project" value="TreeGrafter"/>
</dbReference>
<sequence length="377" mass="42010">MLFSLFSKAVDRKRAKHYHKIIYYVLVHIKIVSGFGAIMATIKQISELSGVSRGTVDRVLNGRGHVSPEKERLVRSIAEQVGYTPNRAGKALAARKKSYIIGVLLASEGNPFFGEVIRGVHEAERELHDYGVKVVLRTQKGYDVAAQLAAMDEMGEDTNALILNPINDPAVAEKINALSDRGVQMYTLNTDIEDCRRLCYIGSDYFEGGRIACGMLGLLTGGVANVGILTGSVHILGHKQRINGFLDVMYKKYPKFRFLSIMETEDDDMIGFESTRRMLTEYPEIDTIFLAAAGVYGVCRAVQSFLPERRLHIVSFDHIPQTEELMRAGLIQATICQQPFAQGYEAVKLAFNSLMNGMPPAEQQFIVKNDIRILENL</sequence>
<keyword evidence="4" id="KW-1133">Transmembrane helix</keyword>
<gene>
    <name evidence="6" type="ORF">HMPREF3293_01550</name>
</gene>
<evidence type="ECO:0000256" key="2">
    <source>
        <dbReference type="ARBA" id="ARBA00023125"/>
    </source>
</evidence>
<protein>
    <submittedName>
        <fullName evidence="6">Transcriptional regulator, LacI family</fullName>
    </submittedName>
</protein>
<dbReference type="CDD" id="cd01392">
    <property type="entry name" value="HTH_LacI"/>
    <property type="match status" value="1"/>
</dbReference>
<keyword evidence="7" id="KW-1185">Reference proteome</keyword>
<dbReference type="PANTHER" id="PTHR30146:SF152">
    <property type="entry name" value="TRANSCRIPTIONAL REGULATORY PROTEIN"/>
    <property type="match status" value="1"/>
</dbReference>
<dbReference type="InterPro" id="IPR025997">
    <property type="entry name" value="SBP_2_dom"/>
</dbReference>
<accession>A0A136Q4Z9</accession>
<dbReference type="CDD" id="cd06307">
    <property type="entry name" value="PBP1_sugar_binding"/>
    <property type="match status" value="1"/>
</dbReference>
<evidence type="ECO:0000256" key="3">
    <source>
        <dbReference type="ARBA" id="ARBA00023163"/>
    </source>
</evidence>
<organism evidence="6 7">
    <name type="scientific">Christensenella minuta</name>
    <dbReference type="NCBI Taxonomy" id="626937"/>
    <lineage>
        <taxon>Bacteria</taxon>
        <taxon>Bacillati</taxon>
        <taxon>Bacillota</taxon>
        <taxon>Clostridia</taxon>
        <taxon>Christensenellales</taxon>
        <taxon>Christensenellaceae</taxon>
        <taxon>Christensenella</taxon>
    </lineage>
</organism>
<dbReference type="Gene3D" id="1.10.260.40">
    <property type="entry name" value="lambda repressor-like DNA-binding domains"/>
    <property type="match status" value="1"/>
</dbReference>